<gene>
    <name evidence="1" type="ORF">U9M48_032345</name>
</gene>
<evidence type="ECO:0000313" key="1">
    <source>
        <dbReference type="EMBL" id="WVZ85410.1"/>
    </source>
</evidence>
<dbReference type="AlphaFoldDB" id="A0AAQ3U4X1"/>
<accession>A0AAQ3U4X1</accession>
<sequence length="71" mass="8160">MKPKAMPSRLGTQVLRVTNQQKAAQGVTKLIAQEQEREREEKKCSDSDLKFLQDSLEDLRIWKLKSGERCG</sequence>
<dbReference type="EMBL" id="CP144751">
    <property type="protein sequence ID" value="WVZ85410.1"/>
    <property type="molecule type" value="Genomic_DNA"/>
</dbReference>
<keyword evidence="2" id="KW-1185">Reference proteome</keyword>
<organism evidence="1 2">
    <name type="scientific">Paspalum notatum var. saurae</name>
    <dbReference type="NCBI Taxonomy" id="547442"/>
    <lineage>
        <taxon>Eukaryota</taxon>
        <taxon>Viridiplantae</taxon>
        <taxon>Streptophyta</taxon>
        <taxon>Embryophyta</taxon>
        <taxon>Tracheophyta</taxon>
        <taxon>Spermatophyta</taxon>
        <taxon>Magnoliopsida</taxon>
        <taxon>Liliopsida</taxon>
        <taxon>Poales</taxon>
        <taxon>Poaceae</taxon>
        <taxon>PACMAD clade</taxon>
        <taxon>Panicoideae</taxon>
        <taxon>Andropogonodae</taxon>
        <taxon>Paspaleae</taxon>
        <taxon>Paspalinae</taxon>
        <taxon>Paspalum</taxon>
    </lineage>
</organism>
<dbReference type="Proteomes" id="UP001341281">
    <property type="component" value="Chromosome 07"/>
</dbReference>
<evidence type="ECO:0000313" key="2">
    <source>
        <dbReference type="Proteomes" id="UP001341281"/>
    </source>
</evidence>
<protein>
    <submittedName>
        <fullName evidence="1">Uncharacterized protein</fullName>
    </submittedName>
</protein>
<name>A0AAQ3U4X1_PASNO</name>
<proteinExistence type="predicted"/>
<reference evidence="1 2" key="1">
    <citation type="submission" date="2024-02" db="EMBL/GenBank/DDBJ databases">
        <title>High-quality chromosome-scale genome assembly of Pensacola bahiagrass (Paspalum notatum Flugge var. saurae).</title>
        <authorList>
            <person name="Vega J.M."/>
            <person name="Podio M."/>
            <person name="Orjuela J."/>
            <person name="Siena L.A."/>
            <person name="Pessino S.C."/>
            <person name="Combes M.C."/>
            <person name="Mariac C."/>
            <person name="Albertini E."/>
            <person name="Pupilli F."/>
            <person name="Ortiz J.P.A."/>
            <person name="Leblanc O."/>
        </authorList>
    </citation>
    <scope>NUCLEOTIDE SEQUENCE [LARGE SCALE GENOMIC DNA]</scope>
    <source>
        <strain evidence="1">R1</strain>
        <tissue evidence="1">Leaf</tissue>
    </source>
</reference>